<gene>
    <name evidence="8" type="ORF">MNEG_3936</name>
</gene>
<dbReference type="GO" id="GO:0006865">
    <property type="term" value="P:amino acid transport"/>
    <property type="evidence" value="ECO:0007669"/>
    <property type="project" value="UniProtKB-KW"/>
</dbReference>
<dbReference type="GO" id="GO:0016020">
    <property type="term" value="C:membrane"/>
    <property type="evidence" value="ECO:0007669"/>
    <property type="project" value="UniProtKB-SubCell"/>
</dbReference>
<accession>A0A0D2JZV6</accession>
<evidence type="ECO:0000259" key="7">
    <source>
        <dbReference type="Pfam" id="PF01490"/>
    </source>
</evidence>
<evidence type="ECO:0000313" key="9">
    <source>
        <dbReference type="Proteomes" id="UP000054498"/>
    </source>
</evidence>
<protein>
    <submittedName>
        <fullName evidence="8">Amino acid transporter</fullName>
    </submittedName>
</protein>
<keyword evidence="3" id="KW-0813">Transport</keyword>
<evidence type="ECO:0000256" key="1">
    <source>
        <dbReference type="ARBA" id="ARBA00004370"/>
    </source>
</evidence>
<dbReference type="Proteomes" id="UP000054498">
    <property type="component" value="Unassembled WGS sequence"/>
</dbReference>
<feature type="transmembrane region" description="Helical" evidence="6">
    <location>
        <begin position="149"/>
        <end position="170"/>
    </location>
</feature>
<evidence type="ECO:0000313" key="8">
    <source>
        <dbReference type="EMBL" id="KIZ04023.1"/>
    </source>
</evidence>
<dbReference type="KEGG" id="mng:MNEG_3936"/>
<keyword evidence="5 6" id="KW-0472">Membrane</keyword>
<dbReference type="InterPro" id="IPR013057">
    <property type="entry name" value="AA_transpt_TM"/>
</dbReference>
<dbReference type="EMBL" id="KK100739">
    <property type="protein sequence ID" value="KIZ04023.1"/>
    <property type="molecule type" value="Genomic_DNA"/>
</dbReference>
<dbReference type="STRING" id="145388.A0A0D2JZV6"/>
<keyword evidence="4 6" id="KW-1133">Transmembrane helix</keyword>
<comment type="subcellular location">
    <subcellularLocation>
        <location evidence="1">Membrane</location>
    </subcellularLocation>
</comment>
<keyword evidence="2 6" id="KW-0812">Transmembrane</keyword>
<dbReference type="OrthoDB" id="513400at2759"/>
<dbReference type="GeneID" id="25736814"/>
<keyword evidence="9" id="KW-1185">Reference proteome</keyword>
<dbReference type="Pfam" id="PF01490">
    <property type="entry name" value="Aa_trans"/>
    <property type="match status" value="1"/>
</dbReference>
<evidence type="ECO:0000256" key="5">
    <source>
        <dbReference type="ARBA" id="ARBA00023136"/>
    </source>
</evidence>
<sequence length="198" mass="21055">MQKRPSWFSTCHTHRACSVQLETAATAGVALVLGLVALLGVRVVAAGFPGIADGEVPLWNVKLDGHLPEAFSVLAYAFYMQPMMMTLLPEMPAGPVGVAAMNRAVLVTLYGVAFGIYASMGLFGAALFGQGTEGNIMVNKLVDGRVATLALYGGMLLYLALGMTTTQYALRQSLDLLLLGEEAPFTRRRQVCVGCNIP</sequence>
<evidence type="ECO:0000256" key="3">
    <source>
        <dbReference type="ARBA" id="ARBA00022970"/>
    </source>
</evidence>
<name>A0A0D2JZV6_9CHLO</name>
<feature type="transmembrane region" description="Helical" evidence="6">
    <location>
        <begin position="109"/>
        <end position="129"/>
    </location>
</feature>
<evidence type="ECO:0000256" key="6">
    <source>
        <dbReference type="SAM" id="Phobius"/>
    </source>
</evidence>
<reference evidence="8 9" key="1">
    <citation type="journal article" date="2013" name="BMC Genomics">
        <title>Reconstruction of the lipid metabolism for the microalga Monoraphidium neglectum from its genome sequence reveals characteristics suitable for biofuel production.</title>
        <authorList>
            <person name="Bogen C."/>
            <person name="Al-Dilaimi A."/>
            <person name="Albersmeier A."/>
            <person name="Wichmann J."/>
            <person name="Grundmann M."/>
            <person name="Rupp O."/>
            <person name="Lauersen K.J."/>
            <person name="Blifernez-Klassen O."/>
            <person name="Kalinowski J."/>
            <person name="Goesmann A."/>
            <person name="Mussgnug J.H."/>
            <person name="Kruse O."/>
        </authorList>
    </citation>
    <scope>NUCLEOTIDE SEQUENCE [LARGE SCALE GENOMIC DNA]</scope>
    <source>
        <strain evidence="8 9">SAG 48.87</strain>
    </source>
</reference>
<keyword evidence="3" id="KW-0029">Amino-acid transport</keyword>
<dbReference type="AlphaFoldDB" id="A0A0D2JZV6"/>
<feature type="domain" description="Amino acid transporter transmembrane" evidence="7">
    <location>
        <begin position="57"/>
        <end position="152"/>
    </location>
</feature>
<dbReference type="RefSeq" id="XP_013903042.1">
    <property type="nucleotide sequence ID" value="XM_014047588.1"/>
</dbReference>
<evidence type="ECO:0000256" key="4">
    <source>
        <dbReference type="ARBA" id="ARBA00022989"/>
    </source>
</evidence>
<organism evidence="8 9">
    <name type="scientific">Monoraphidium neglectum</name>
    <dbReference type="NCBI Taxonomy" id="145388"/>
    <lineage>
        <taxon>Eukaryota</taxon>
        <taxon>Viridiplantae</taxon>
        <taxon>Chlorophyta</taxon>
        <taxon>core chlorophytes</taxon>
        <taxon>Chlorophyceae</taxon>
        <taxon>CS clade</taxon>
        <taxon>Sphaeropleales</taxon>
        <taxon>Selenastraceae</taxon>
        <taxon>Monoraphidium</taxon>
    </lineage>
</organism>
<feature type="transmembrane region" description="Helical" evidence="6">
    <location>
        <begin position="21"/>
        <end position="50"/>
    </location>
</feature>
<evidence type="ECO:0000256" key="2">
    <source>
        <dbReference type="ARBA" id="ARBA00022692"/>
    </source>
</evidence>
<proteinExistence type="predicted"/>